<accession>A0ABW5V8S3</accession>
<dbReference type="EMBL" id="JBHUNA010000030">
    <property type="protein sequence ID" value="MFD2761885.1"/>
    <property type="molecule type" value="Genomic_DNA"/>
</dbReference>
<dbReference type="RefSeq" id="WP_382394833.1">
    <property type="nucleotide sequence ID" value="NZ_JBHUNA010000030.1"/>
</dbReference>
<evidence type="ECO:0008006" key="3">
    <source>
        <dbReference type="Google" id="ProtNLM"/>
    </source>
</evidence>
<proteinExistence type="predicted"/>
<gene>
    <name evidence="1" type="ORF">ACFSUO_13080</name>
</gene>
<evidence type="ECO:0000313" key="1">
    <source>
        <dbReference type="EMBL" id="MFD2761885.1"/>
    </source>
</evidence>
<dbReference type="PROSITE" id="PS51257">
    <property type="entry name" value="PROKAR_LIPOPROTEIN"/>
    <property type="match status" value="1"/>
</dbReference>
<organism evidence="1 2">
    <name type="scientific">Lentibacillus juripiscarius</name>
    <dbReference type="NCBI Taxonomy" id="257446"/>
    <lineage>
        <taxon>Bacteria</taxon>
        <taxon>Bacillati</taxon>
        <taxon>Bacillota</taxon>
        <taxon>Bacilli</taxon>
        <taxon>Bacillales</taxon>
        <taxon>Bacillaceae</taxon>
        <taxon>Lentibacillus</taxon>
    </lineage>
</organism>
<comment type="caution">
    <text evidence="1">The sequence shown here is derived from an EMBL/GenBank/DDBJ whole genome shotgun (WGS) entry which is preliminary data.</text>
</comment>
<protein>
    <recommendedName>
        <fullName evidence="3">Lipoprotein</fullName>
    </recommendedName>
</protein>
<name>A0ABW5V8S3_9BACI</name>
<evidence type="ECO:0000313" key="2">
    <source>
        <dbReference type="Proteomes" id="UP001597502"/>
    </source>
</evidence>
<keyword evidence="2" id="KW-1185">Reference proteome</keyword>
<sequence length="179" mass="19984">MRRIYVVMIVLFGILVLTGCSMIQSEEEAIQHAGEAAEKQFHADDAAEANQELDILSMYVPAGLEVDKEEASNIILKDGSQTYIVFYNELEGPKSKLSYKAAAAKEDEALLLETFEDKDKFGYIRIMPADEEDKYELQLGVGGVKITTYTPKSSMEDDAEAMMKMSRSIAFENRESASE</sequence>
<reference evidence="2" key="1">
    <citation type="journal article" date="2019" name="Int. J. Syst. Evol. Microbiol.">
        <title>The Global Catalogue of Microorganisms (GCM) 10K type strain sequencing project: providing services to taxonomists for standard genome sequencing and annotation.</title>
        <authorList>
            <consortium name="The Broad Institute Genomics Platform"/>
            <consortium name="The Broad Institute Genome Sequencing Center for Infectious Disease"/>
            <person name="Wu L."/>
            <person name="Ma J."/>
        </authorList>
    </citation>
    <scope>NUCLEOTIDE SEQUENCE [LARGE SCALE GENOMIC DNA]</scope>
    <source>
        <strain evidence="2">TISTR 1535</strain>
    </source>
</reference>
<dbReference type="Proteomes" id="UP001597502">
    <property type="component" value="Unassembled WGS sequence"/>
</dbReference>